<dbReference type="InterPro" id="IPR001128">
    <property type="entry name" value="Cyt_P450"/>
</dbReference>
<evidence type="ECO:0008006" key="4">
    <source>
        <dbReference type="Google" id="ProtNLM"/>
    </source>
</evidence>
<dbReference type="GO" id="GO:0016705">
    <property type="term" value="F:oxidoreductase activity, acting on paired donors, with incorporation or reduction of molecular oxygen"/>
    <property type="evidence" value="ECO:0007669"/>
    <property type="project" value="InterPro"/>
</dbReference>
<dbReference type="PANTHER" id="PTHR24299:SF59">
    <property type="entry name" value="CYTOCHROME P450 SUPERFAMILY PROTEIN"/>
    <property type="match status" value="1"/>
</dbReference>
<protein>
    <recommendedName>
        <fullName evidence="4">Cytochrome P450</fullName>
    </recommendedName>
</protein>
<sequence>MDFVLALPLYAAVLGLVLFQALHLLRTNRAKLPPGPARLPIIGNLLDFGAKPHKSLARLAKIHGPFMSLKTGQVTTIVISSATLAKEILQKHDSFYSNPFVLDAPRAHGHHEFGVTWLPVGPSWRNLRKLCNSHLFTTQKLDANQDLRHKKVQELLADVQQHCLAGQPVDISQVAFKAMINSLSNTILSLDLIHPSSGTSHKEVLRGMMDEIGKPNLSDYFPILRYLDLQGIRRRMEVHVEKLFDLYDRIINERLQSRRMEGYVPKNDMLEALLSTREENSDMMDNNFIKHLFLVTFFFPSAFFLCFSVCLGMD</sequence>
<dbReference type="OrthoDB" id="2789670at2759"/>
<dbReference type="PANTHER" id="PTHR24299">
    <property type="entry name" value="CYTOCHROME P450 FAMILY 1"/>
    <property type="match status" value="1"/>
</dbReference>
<proteinExistence type="predicted"/>
<dbReference type="GO" id="GO:0004497">
    <property type="term" value="F:monooxygenase activity"/>
    <property type="evidence" value="ECO:0007669"/>
    <property type="project" value="InterPro"/>
</dbReference>
<gene>
    <name evidence="2" type="ORF">Tsubulata_038496</name>
</gene>
<dbReference type="SUPFAM" id="SSF48264">
    <property type="entry name" value="Cytochrome P450"/>
    <property type="match status" value="1"/>
</dbReference>
<dbReference type="Pfam" id="PF00067">
    <property type="entry name" value="p450"/>
    <property type="match status" value="1"/>
</dbReference>
<keyword evidence="1" id="KW-1133">Transmembrane helix</keyword>
<name>A0A9Q0JB40_9ROSI</name>
<keyword evidence="1" id="KW-0472">Membrane</keyword>
<organism evidence="2 3">
    <name type="scientific">Turnera subulata</name>
    <dbReference type="NCBI Taxonomy" id="218843"/>
    <lineage>
        <taxon>Eukaryota</taxon>
        <taxon>Viridiplantae</taxon>
        <taxon>Streptophyta</taxon>
        <taxon>Embryophyta</taxon>
        <taxon>Tracheophyta</taxon>
        <taxon>Spermatophyta</taxon>
        <taxon>Magnoliopsida</taxon>
        <taxon>eudicotyledons</taxon>
        <taxon>Gunneridae</taxon>
        <taxon>Pentapetalae</taxon>
        <taxon>rosids</taxon>
        <taxon>fabids</taxon>
        <taxon>Malpighiales</taxon>
        <taxon>Passifloraceae</taxon>
        <taxon>Turnera</taxon>
    </lineage>
</organism>
<comment type="caution">
    <text evidence="2">The sequence shown here is derived from an EMBL/GenBank/DDBJ whole genome shotgun (WGS) entry which is preliminary data.</text>
</comment>
<evidence type="ECO:0000256" key="1">
    <source>
        <dbReference type="SAM" id="Phobius"/>
    </source>
</evidence>
<dbReference type="GO" id="GO:0020037">
    <property type="term" value="F:heme binding"/>
    <property type="evidence" value="ECO:0007669"/>
    <property type="project" value="InterPro"/>
</dbReference>
<dbReference type="InterPro" id="IPR036396">
    <property type="entry name" value="Cyt_P450_sf"/>
</dbReference>
<accession>A0A9Q0JB40</accession>
<dbReference type="Gene3D" id="1.10.630.10">
    <property type="entry name" value="Cytochrome P450"/>
    <property type="match status" value="1"/>
</dbReference>
<dbReference type="GO" id="GO:0005506">
    <property type="term" value="F:iron ion binding"/>
    <property type="evidence" value="ECO:0007669"/>
    <property type="project" value="InterPro"/>
</dbReference>
<keyword evidence="1" id="KW-0812">Transmembrane</keyword>
<reference evidence="2" key="1">
    <citation type="submission" date="2022-02" db="EMBL/GenBank/DDBJ databases">
        <authorList>
            <person name="Henning P.M."/>
            <person name="McCubbin A.G."/>
            <person name="Shore J.S."/>
        </authorList>
    </citation>
    <scope>NUCLEOTIDE SEQUENCE</scope>
    <source>
        <strain evidence="2">F60SS</strain>
        <tissue evidence="2">Leaves</tissue>
    </source>
</reference>
<evidence type="ECO:0000313" key="3">
    <source>
        <dbReference type="Proteomes" id="UP001141552"/>
    </source>
</evidence>
<dbReference type="AlphaFoldDB" id="A0A9Q0JB40"/>
<evidence type="ECO:0000313" key="2">
    <source>
        <dbReference type="EMBL" id="KAJ4834974.1"/>
    </source>
</evidence>
<reference evidence="2" key="2">
    <citation type="journal article" date="2023" name="Plants (Basel)">
        <title>Annotation of the Turnera subulata (Passifloraceae) Draft Genome Reveals the S-Locus Evolved after the Divergence of Turneroideae from Passifloroideae in a Stepwise Manner.</title>
        <authorList>
            <person name="Henning P.M."/>
            <person name="Roalson E.H."/>
            <person name="Mir W."/>
            <person name="McCubbin A.G."/>
            <person name="Shore J.S."/>
        </authorList>
    </citation>
    <scope>NUCLEOTIDE SEQUENCE</scope>
    <source>
        <strain evidence="2">F60SS</strain>
    </source>
</reference>
<dbReference type="EMBL" id="JAKUCV010004557">
    <property type="protein sequence ID" value="KAJ4834974.1"/>
    <property type="molecule type" value="Genomic_DNA"/>
</dbReference>
<feature type="transmembrane region" description="Helical" evidence="1">
    <location>
        <begin position="292"/>
        <end position="313"/>
    </location>
</feature>
<keyword evidence="3" id="KW-1185">Reference proteome</keyword>
<dbReference type="Proteomes" id="UP001141552">
    <property type="component" value="Unassembled WGS sequence"/>
</dbReference>